<sequence length="175" mass="19758">MSSLSALILHPFGHTLHKKLLPKSLKPQCGYLQETSFLKDRPLPFCKLQQSQVKAAHVIPTPAPVHVESFKIDDTEELINYIKWVLRSIGEGRISESPYVTSWVALVPHKDGNGCRSPKFPSCLRWIAENQLTDGSWGLSSFFSAYDRLINTLGCVIALKTWNMHSHQTDKELIC</sequence>
<name>A0ACC0BM99_CATRO</name>
<proteinExistence type="predicted"/>
<accession>A0ACC0BM99</accession>
<evidence type="ECO:0000313" key="1">
    <source>
        <dbReference type="EMBL" id="KAI5673804.1"/>
    </source>
</evidence>
<protein>
    <submittedName>
        <fullName evidence="1">Uncharacterized protein</fullName>
    </submittedName>
</protein>
<comment type="caution">
    <text evidence="1">The sequence shown here is derived from an EMBL/GenBank/DDBJ whole genome shotgun (WGS) entry which is preliminary data.</text>
</comment>
<reference evidence="2" key="1">
    <citation type="journal article" date="2023" name="Nat. Plants">
        <title>Single-cell RNA sequencing provides a high-resolution roadmap for understanding the multicellular compartmentation of specialized metabolism.</title>
        <authorList>
            <person name="Sun S."/>
            <person name="Shen X."/>
            <person name="Li Y."/>
            <person name="Li Y."/>
            <person name="Wang S."/>
            <person name="Li R."/>
            <person name="Zhang H."/>
            <person name="Shen G."/>
            <person name="Guo B."/>
            <person name="Wei J."/>
            <person name="Xu J."/>
            <person name="St-Pierre B."/>
            <person name="Chen S."/>
            <person name="Sun C."/>
        </authorList>
    </citation>
    <scope>NUCLEOTIDE SEQUENCE [LARGE SCALE GENOMIC DNA]</scope>
</reference>
<evidence type="ECO:0000313" key="2">
    <source>
        <dbReference type="Proteomes" id="UP001060085"/>
    </source>
</evidence>
<gene>
    <name evidence="1" type="ORF">M9H77_14168</name>
</gene>
<dbReference type="EMBL" id="CM044703">
    <property type="protein sequence ID" value="KAI5673804.1"/>
    <property type="molecule type" value="Genomic_DNA"/>
</dbReference>
<dbReference type="Proteomes" id="UP001060085">
    <property type="component" value="Linkage Group LG03"/>
</dbReference>
<keyword evidence="2" id="KW-1185">Reference proteome</keyword>
<organism evidence="1 2">
    <name type="scientific">Catharanthus roseus</name>
    <name type="common">Madagascar periwinkle</name>
    <name type="synonym">Vinca rosea</name>
    <dbReference type="NCBI Taxonomy" id="4058"/>
    <lineage>
        <taxon>Eukaryota</taxon>
        <taxon>Viridiplantae</taxon>
        <taxon>Streptophyta</taxon>
        <taxon>Embryophyta</taxon>
        <taxon>Tracheophyta</taxon>
        <taxon>Spermatophyta</taxon>
        <taxon>Magnoliopsida</taxon>
        <taxon>eudicotyledons</taxon>
        <taxon>Gunneridae</taxon>
        <taxon>Pentapetalae</taxon>
        <taxon>asterids</taxon>
        <taxon>lamiids</taxon>
        <taxon>Gentianales</taxon>
        <taxon>Apocynaceae</taxon>
        <taxon>Rauvolfioideae</taxon>
        <taxon>Vinceae</taxon>
        <taxon>Catharanthinae</taxon>
        <taxon>Catharanthus</taxon>
    </lineage>
</organism>